<feature type="domain" description="Neutral/alkaline non-lysosomal ceramidase C-terminal" evidence="2">
    <location>
        <begin position="21"/>
        <end position="112"/>
    </location>
</feature>
<comment type="similarity">
    <text evidence="1">Belongs to the neutral ceramidase family.</text>
</comment>
<dbReference type="InterPro" id="IPR031331">
    <property type="entry name" value="NEUT/ALK_ceramidase_C"/>
</dbReference>
<evidence type="ECO:0000256" key="1">
    <source>
        <dbReference type="ARBA" id="ARBA00009835"/>
    </source>
</evidence>
<reference evidence="3 4" key="1">
    <citation type="submission" date="2020-06" db="EMBL/GenBank/DDBJ databases">
        <title>Actinomadura xiongansis sp. nov., isolated from soil of Baiyangdian.</title>
        <authorList>
            <person name="Zhang X."/>
        </authorList>
    </citation>
    <scope>NUCLEOTIDE SEQUENCE [LARGE SCALE GENOMIC DNA]</scope>
    <source>
        <strain evidence="3 4">HBUM206468</strain>
    </source>
</reference>
<dbReference type="Gene3D" id="2.60.40.2300">
    <property type="entry name" value="Neutral/alkaline non-lysosomal ceramidase, C-terminal domain"/>
    <property type="match status" value="1"/>
</dbReference>
<gene>
    <name evidence="3" type="ORF">HKK74_24565</name>
</gene>
<dbReference type="EMBL" id="JABVEC010000020">
    <property type="protein sequence ID" value="MBC6468645.1"/>
    <property type="molecule type" value="Genomic_DNA"/>
</dbReference>
<dbReference type="Pfam" id="PF17048">
    <property type="entry name" value="Ceramidse_alk_C"/>
    <property type="match status" value="1"/>
</dbReference>
<dbReference type="PANTHER" id="PTHR12670">
    <property type="entry name" value="CERAMIDASE"/>
    <property type="match status" value="1"/>
</dbReference>
<evidence type="ECO:0000313" key="4">
    <source>
        <dbReference type="Proteomes" id="UP000805614"/>
    </source>
</evidence>
<dbReference type="Proteomes" id="UP000805614">
    <property type="component" value="Unassembled WGS sequence"/>
</dbReference>
<evidence type="ECO:0000259" key="2">
    <source>
        <dbReference type="Pfam" id="PF17048"/>
    </source>
</evidence>
<name>A0ABR7LV63_9ACTN</name>
<organism evidence="3 4">
    <name type="scientific">Actinomadura alba</name>
    <dbReference type="NCBI Taxonomy" id="406431"/>
    <lineage>
        <taxon>Bacteria</taxon>
        <taxon>Bacillati</taxon>
        <taxon>Actinomycetota</taxon>
        <taxon>Actinomycetes</taxon>
        <taxon>Streptosporangiales</taxon>
        <taxon>Thermomonosporaceae</taxon>
        <taxon>Actinomadura</taxon>
    </lineage>
</organism>
<dbReference type="InterPro" id="IPR038445">
    <property type="entry name" value="NCDase_C_sf"/>
</dbReference>
<keyword evidence="4" id="KW-1185">Reference proteome</keyword>
<proteinExistence type="inferred from homology"/>
<evidence type="ECO:0000313" key="3">
    <source>
        <dbReference type="EMBL" id="MBC6468645.1"/>
    </source>
</evidence>
<accession>A0ABR7LV63</accession>
<sequence>MPRVGRPRPSMRKGRLTATVAVLPGNDLHQNSTYLDVQFWDGSTWHRIADDGDWSTTFRWARDGIAASTITITWDIPDDVATGRYRIRYHGDAKDPLGRIAPFTGVTRTFTVRS</sequence>
<dbReference type="PANTHER" id="PTHR12670:SF1">
    <property type="entry name" value="NEUTRAL CERAMIDASE"/>
    <property type="match status" value="1"/>
</dbReference>
<comment type="caution">
    <text evidence="3">The sequence shown here is derived from an EMBL/GenBank/DDBJ whole genome shotgun (WGS) entry which is preliminary data.</text>
</comment>
<dbReference type="InterPro" id="IPR006823">
    <property type="entry name" value="Ceramidase_alk"/>
</dbReference>
<protein>
    <submittedName>
        <fullName evidence="3">Neutral/alkaline non-lysosomal ceramidase C-terminal domain-containing protein</fullName>
    </submittedName>
</protein>